<comment type="caution">
    <text evidence="1">The sequence shown here is derived from an EMBL/GenBank/DDBJ whole genome shotgun (WGS) entry which is preliminary data.</text>
</comment>
<evidence type="ECO:0000313" key="3">
    <source>
        <dbReference type="Proteomes" id="UP001642409"/>
    </source>
</evidence>
<name>A0AA86RBV6_9EUKA</name>
<evidence type="ECO:0000313" key="2">
    <source>
        <dbReference type="EMBL" id="CAL6088881.1"/>
    </source>
</evidence>
<accession>A0AA86RBV6</accession>
<keyword evidence="3" id="KW-1185">Reference proteome</keyword>
<dbReference type="Proteomes" id="UP001642409">
    <property type="component" value="Unassembled WGS sequence"/>
</dbReference>
<reference evidence="1" key="1">
    <citation type="submission" date="2023-06" db="EMBL/GenBank/DDBJ databases">
        <authorList>
            <person name="Kurt Z."/>
        </authorList>
    </citation>
    <scope>NUCLEOTIDE SEQUENCE</scope>
</reference>
<dbReference type="EMBL" id="CATOUU010001151">
    <property type="protein sequence ID" value="CAI9974580.1"/>
    <property type="molecule type" value="Genomic_DNA"/>
</dbReference>
<dbReference type="AlphaFoldDB" id="A0AA86RBV6"/>
<proteinExistence type="predicted"/>
<organism evidence="1">
    <name type="scientific">Hexamita inflata</name>
    <dbReference type="NCBI Taxonomy" id="28002"/>
    <lineage>
        <taxon>Eukaryota</taxon>
        <taxon>Metamonada</taxon>
        <taxon>Diplomonadida</taxon>
        <taxon>Hexamitidae</taxon>
        <taxon>Hexamitinae</taxon>
        <taxon>Hexamita</taxon>
    </lineage>
</organism>
<evidence type="ECO:0000313" key="1">
    <source>
        <dbReference type="EMBL" id="CAI9974580.1"/>
    </source>
</evidence>
<reference evidence="2 3" key="2">
    <citation type="submission" date="2024-07" db="EMBL/GenBank/DDBJ databases">
        <authorList>
            <person name="Akdeniz Z."/>
        </authorList>
    </citation>
    <scope>NUCLEOTIDE SEQUENCE [LARGE SCALE GENOMIC DNA]</scope>
</reference>
<sequence length="1229" mass="133403">MQELVVIKHDYASVKLRVYGLNKLQLNVTVSNPWMMLFEISLYTGGIQGQSDANTINIGVTEESQDTHSIIKQFAQRQKIFSLTVGNQIMSFFLACEILINDLILFRAGFYSLKYIDLSQPIRRLRKHQCLNNQYSIASTMNALIYSSKIPSPLQLELLIHKLSTLTFKFTQMLKYISHLLNFRLYQVVDSVLDNISQFQLFNQQAYFYNLKVQVGTQTVNSGSILTNQLTSVLNQVSIISRLGSTISVNSAAQLNVIQQRSTSTSVRNLLINLLFLSTSTGNITLIGTANGYINIKHYQVVGEYYSTKQLCLGSLSLNTSNIYINNFDFTPAIFSVGNMSSYLFSSINMSQTQLFQIRCQLGVAGTDNVISSIDTQTTQTFLFGGLTCLMNGTSFTLKSVSIINYNQFNINYIGAIGILFGQTYTNMMGTQSFISVSSLCLIVQMDYQTTSNVNCTGIIGSLIGNVSLINSTLKIYWGWANYSNLGLIGLVYDSSLIKIQNIDINIDYTIKDFYGAQENNIAVILGNNSAVMTSICNIIIKDIILKGKNYVGIIIGTHAKGYQYLHNIIINNIQLYGLQCASFVGQDLANTTINQVQLDDSSIISDYANNSALQIGAIVGLSKFANIVINDCSVNNTNLSIQGIQYAYASGCIGYSLKSNISINKFLSTNQNIANNASNNYCGSLVSYGQNSIIIIQFASIVKTNITSSSTKQSYVSGMIAALEQQCTVNIFQSWIQNSIVQSTEISQSTYTSGYISFVDSSIVNVQYCKLYLTSINTQTLSSNNQVGQAGFIGVITSVQLFMKNCSSNKINITVNAYQDSVYAAGIIGNVKQSSTINITDVIISQNNISSSSSSTFSAGFIGQISNSMTQLSRISSEMNNISGIAQLNSYSSGCIGQSVQQTVTINEINISHCKISCTSTTYMTYSGGLFGSSQSQLNTQNIFIIDTIISSNADYQGSSGGIIGYNSNNNVSFFNIIVQNCTIIAISGTSQAGAAAIIGYSSNSISELSNCQVNQCNLQSTALNSQSCYGGGIYGYVTGKNNIQITNSNVTNSYIYVNSGKQSAYSGGLVGTIQSYYDVSAAILLIRSSFVLNSTLRAEGIYSSGSGGLIGISWYANVTIQSSYATSITQFAKSISSKCMNGGIIGDLYISLLVLNNSYVSSSSQTFGNGQKQGGMLAGQYVNIATLNIISSYSTGINTIQGVTQVNCPVFVANQQSEFYQTTVKGC</sequence>
<dbReference type="EMBL" id="CAXDID020000412">
    <property type="protein sequence ID" value="CAL6088881.1"/>
    <property type="molecule type" value="Genomic_DNA"/>
</dbReference>
<gene>
    <name evidence="1" type="ORF">HINF_LOCUS62225</name>
    <name evidence="2" type="ORF">HINF_LOCUS64366</name>
</gene>
<protein>
    <submittedName>
        <fullName evidence="1">High cysteine membrane protein</fullName>
    </submittedName>
    <submittedName>
        <fullName evidence="2">High_cysteine membrane protein</fullName>
    </submittedName>
</protein>